<dbReference type="EMBL" id="CABDVU010000001">
    <property type="protein sequence ID" value="VTN12151.1"/>
    <property type="molecule type" value="Genomic_DNA"/>
</dbReference>
<name>A0A4U9D347_RAOTE</name>
<proteinExistence type="predicted"/>
<accession>A0A4U9D347</accession>
<dbReference type="Proteomes" id="UP000339249">
    <property type="component" value="Unassembled WGS sequence"/>
</dbReference>
<gene>
    <name evidence="1" type="ORF">NCTC9185_04121</name>
</gene>
<evidence type="ECO:0000313" key="2">
    <source>
        <dbReference type="Proteomes" id="UP000339249"/>
    </source>
</evidence>
<dbReference type="AlphaFoldDB" id="A0A4U9D347"/>
<sequence>MIAHKTKAAMPGRLSHNALLKRNQVTRLTAGGQTLRVTIIHTQINCIYLTQRKRNSLFIPSFLTLRTGAGGQNFTQLNIESADFIGFFSQRNSALTDFTQLLWQSPKVSFAYNSLIPAFFLTLGKKGGKSNPTLCFLFLQSDYRVSQIRALTIQYVEYAVATKKTTAMASRHLPRSVSGINHSSGSALAFLRWSSLSFLRNDSSGNCIDSAFDSASTGCEFFCSFVMCQPLGSMPRCCSSLRMMRLIQAASDSSPSCCCACSISSRSSGSNLNWNGGLPRLSFLCVDTLITPDVMCLCVLTHYIQERQIATPRSAGTLPRRLTTNR</sequence>
<reference evidence="1 2" key="1">
    <citation type="submission" date="2019-04" db="EMBL/GenBank/DDBJ databases">
        <authorList>
            <consortium name="Pathogen Informatics"/>
        </authorList>
    </citation>
    <scope>NUCLEOTIDE SEQUENCE [LARGE SCALE GENOMIC DNA]</scope>
    <source>
        <strain evidence="1 2">NCTC9185</strain>
    </source>
</reference>
<protein>
    <submittedName>
        <fullName evidence="1">Uncharacterized protein</fullName>
    </submittedName>
</protein>
<organism evidence="1 2">
    <name type="scientific">Raoultella terrigena</name>
    <name type="common">Klebsiella terrigena</name>
    <dbReference type="NCBI Taxonomy" id="577"/>
    <lineage>
        <taxon>Bacteria</taxon>
        <taxon>Pseudomonadati</taxon>
        <taxon>Pseudomonadota</taxon>
        <taxon>Gammaproteobacteria</taxon>
        <taxon>Enterobacterales</taxon>
        <taxon>Enterobacteriaceae</taxon>
        <taxon>Klebsiella/Raoultella group</taxon>
        <taxon>Raoultella</taxon>
    </lineage>
</organism>
<evidence type="ECO:0000313" key="1">
    <source>
        <dbReference type="EMBL" id="VTN12151.1"/>
    </source>
</evidence>